<reference evidence="11 12" key="1">
    <citation type="submission" date="2017-06" db="EMBL/GenBank/DDBJ databases">
        <title>Complete genome sequence of Paenibacillus donghaensis KCTC 13049T isolated from East Sea sediment, South Korea.</title>
        <authorList>
            <person name="Jung B.K."/>
            <person name="Hong S.-J."/>
            <person name="Shin J.-H."/>
        </authorList>
    </citation>
    <scope>NUCLEOTIDE SEQUENCE [LARGE SCALE GENOMIC DNA]</scope>
    <source>
        <strain evidence="11 12">KCTC 13049</strain>
    </source>
</reference>
<dbReference type="GO" id="GO:0051144">
    <property type="term" value="P:1,2-propanediol catabolic process"/>
    <property type="evidence" value="ECO:0007669"/>
    <property type="project" value="UniProtKB-UniPathway"/>
</dbReference>
<comment type="cofactor">
    <cofactor evidence="1">
        <name>Zn(2+)</name>
        <dbReference type="ChEBI" id="CHEBI:29105"/>
    </cofactor>
</comment>
<dbReference type="GO" id="GO:0016747">
    <property type="term" value="F:acyltransferase activity, transferring groups other than amino-acyl groups"/>
    <property type="evidence" value="ECO:0007669"/>
    <property type="project" value="InterPro"/>
</dbReference>
<comment type="function">
    <text evidence="10">Involved in 1,2-propanediol (1,2-PD) degradation by catalyzing the conversion of propanoyl-CoA to propanoyl-phosphate.</text>
</comment>
<dbReference type="Pfam" id="PF06130">
    <property type="entry name" value="PTAC"/>
    <property type="match status" value="1"/>
</dbReference>
<comment type="similarity">
    <text evidence="2 10">Belongs to the PduL family.</text>
</comment>
<keyword evidence="6" id="KW-0479">Metal-binding</keyword>
<keyword evidence="7" id="KW-0862">Zinc</keyword>
<dbReference type="GO" id="GO:0046872">
    <property type="term" value="F:metal ion binding"/>
    <property type="evidence" value="ECO:0007669"/>
    <property type="project" value="UniProtKB-KW"/>
</dbReference>
<evidence type="ECO:0000313" key="11">
    <source>
        <dbReference type="EMBL" id="ASA22983.1"/>
    </source>
</evidence>
<dbReference type="KEGG" id="pdh:B9T62_20535"/>
<dbReference type="PANTHER" id="PTHR39453:SF1">
    <property type="entry name" value="PHOSPHATE PROPANOYLTRANSFERASE"/>
    <property type="match status" value="1"/>
</dbReference>
<evidence type="ECO:0000256" key="3">
    <source>
        <dbReference type="ARBA" id="ARBA00012206"/>
    </source>
</evidence>
<evidence type="ECO:0000256" key="8">
    <source>
        <dbReference type="ARBA" id="ARBA00023315"/>
    </source>
</evidence>
<dbReference type="Gene3D" id="2.40.40.20">
    <property type="match status" value="1"/>
</dbReference>
<dbReference type="EMBL" id="CP021780">
    <property type="protein sequence ID" value="ASA22983.1"/>
    <property type="molecule type" value="Genomic_DNA"/>
</dbReference>
<keyword evidence="5 10" id="KW-0808">Transferase</keyword>
<protein>
    <recommendedName>
        <fullName evidence="4 10">Phosphate propanoyltransferase</fullName>
        <ecNumber evidence="3 10">2.3.1.222</ecNumber>
    </recommendedName>
</protein>
<keyword evidence="12" id="KW-1185">Reference proteome</keyword>
<keyword evidence="8 10" id="KW-0012">Acyltransferase</keyword>
<evidence type="ECO:0000256" key="1">
    <source>
        <dbReference type="ARBA" id="ARBA00001947"/>
    </source>
</evidence>
<comment type="catalytic activity">
    <reaction evidence="9 10">
        <text>propanoyl-CoA + phosphate = propanoyl phosphate + CoA</text>
        <dbReference type="Rhea" id="RHEA:28046"/>
        <dbReference type="ChEBI" id="CHEBI:43474"/>
        <dbReference type="ChEBI" id="CHEBI:57287"/>
        <dbReference type="ChEBI" id="CHEBI:57392"/>
        <dbReference type="ChEBI" id="CHEBI:58933"/>
        <dbReference type="EC" id="2.3.1.222"/>
    </reaction>
</comment>
<evidence type="ECO:0000256" key="10">
    <source>
        <dbReference type="PIRNR" id="PIRNR010130"/>
    </source>
</evidence>
<evidence type="ECO:0000256" key="7">
    <source>
        <dbReference type="ARBA" id="ARBA00022833"/>
    </source>
</evidence>
<gene>
    <name evidence="11" type="ORF">B9T62_20535</name>
</gene>
<evidence type="ECO:0000256" key="5">
    <source>
        <dbReference type="ARBA" id="ARBA00022679"/>
    </source>
</evidence>
<comment type="pathway">
    <text evidence="10">Polyol metabolism; 1,2-propanediol degradation.</text>
</comment>
<dbReference type="UniPathway" id="UPA00621"/>
<evidence type="ECO:0000313" key="12">
    <source>
        <dbReference type="Proteomes" id="UP000249890"/>
    </source>
</evidence>
<dbReference type="AlphaFoldDB" id="A0A2Z2KI71"/>
<dbReference type="PANTHER" id="PTHR39453">
    <property type="entry name" value="PHOSPHATE PROPANOYLTRANSFERASE"/>
    <property type="match status" value="1"/>
</dbReference>
<evidence type="ECO:0000256" key="2">
    <source>
        <dbReference type="ARBA" id="ARBA00007342"/>
    </source>
</evidence>
<organism evidence="11 12">
    <name type="scientific">Paenibacillus donghaensis</name>
    <dbReference type="NCBI Taxonomy" id="414771"/>
    <lineage>
        <taxon>Bacteria</taxon>
        <taxon>Bacillati</taxon>
        <taxon>Bacillota</taxon>
        <taxon>Bacilli</taxon>
        <taxon>Bacillales</taxon>
        <taxon>Paenibacillaceae</taxon>
        <taxon>Paenibacillus</taxon>
    </lineage>
</organism>
<dbReference type="PIRSF" id="PIRSF010130">
    <property type="entry name" value="PduL"/>
    <property type="match status" value="1"/>
</dbReference>
<proteinExistence type="inferred from homology"/>
<dbReference type="EC" id="2.3.1.222" evidence="3 10"/>
<dbReference type="InterPro" id="IPR008300">
    <property type="entry name" value="PTAC"/>
</dbReference>
<sequence>MDINNQLVHSLAAEIASTLRVKDRSYSIPVGISARHIHLNRQDMEVLFGAGHELTVRSNLKQPGQFAAAETVCIAGPKGCFPSVRVLGPLRPDSQIEISRSDAFALGINPPVRDSGDTAGSASLCVIGPKGMLVMNNKTICAKRHIHMSEEDAARYGVKNGDSVAVESADSGKKITLHDVRIRASRDFVLEMHIDTDEANAAEVKNGDTVRITAVQQE</sequence>
<dbReference type="SUPFAM" id="SSF50692">
    <property type="entry name" value="ADC-like"/>
    <property type="match status" value="1"/>
</dbReference>
<evidence type="ECO:0000256" key="9">
    <source>
        <dbReference type="ARBA" id="ARBA00047589"/>
    </source>
</evidence>
<dbReference type="Proteomes" id="UP000249890">
    <property type="component" value="Chromosome"/>
</dbReference>
<name>A0A2Z2KI71_9BACL</name>
<dbReference type="InterPro" id="IPR009010">
    <property type="entry name" value="Asp_de-COase-like_dom_sf"/>
</dbReference>
<dbReference type="NCBIfam" id="NF011652">
    <property type="entry name" value="PRK15070.1"/>
    <property type="match status" value="1"/>
</dbReference>
<evidence type="ECO:0000256" key="4">
    <source>
        <dbReference type="ARBA" id="ARBA00020837"/>
    </source>
</evidence>
<evidence type="ECO:0000256" key="6">
    <source>
        <dbReference type="ARBA" id="ARBA00022723"/>
    </source>
</evidence>
<dbReference type="OrthoDB" id="9784365at2"/>
<accession>A0A2Z2KI71</accession>